<dbReference type="CDD" id="cd24015">
    <property type="entry name" value="ASKHA_NBD_PanK-III"/>
    <property type="match status" value="1"/>
</dbReference>
<evidence type="ECO:0000256" key="9">
    <source>
        <dbReference type="ARBA" id="ARBA00022741"/>
    </source>
</evidence>
<feature type="binding site" evidence="16">
    <location>
        <begin position="6"/>
        <end position="13"/>
    </location>
    <ligand>
        <name>ATP</name>
        <dbReference type="ChEBI" id="CHEBI:30616"/>
    </ligand>
</feature>
<evidence type="ECO:0000256" key="12">
    <source>
        <dbReference type="ARBA" id="ARBA00022958"/>
    </source>
</evidence>
<feature type="binding site" evidence="16">
    <location>
        <position position="120"/>
    </location>
    <ligand>
        <name>ATP</name>
        <dbReference type="ChEBI" id="CHEBI:30616"/>
    </ligand>
</feature>
<dbReference type="Proteomes" id="UP001206312">
    <property type="component" value="Unassembled WGS sequence"/>
</dbReference>
<protein>
    <recommendedName>
        <fullName evidence="15 16">Type III pantothenate kinase</fullName>
        <ecNumber evidence="6 16">2.7.1.33</ecNumber>
    </recommendedName>
    <alternativeName>
        <fullName evidence="16">PanK-III</fullName>
    </alternativeName>
    <alternativeName>
        <fullName evidence="16">Pantothenic acid kinase</fullName>
    </alternativeName>
</protein>
<dbReference type="RefSeq" id="WP_252742066.1">
    <property type="nucleotide sequence ID" value="NZ_JAMXIB010000012.1"/>
</dbReference>
<dbReference type="EMBL" id="JAMXIB010000012">
    <property type="protein sequence ID" value="MCO5725694.1"/>
    <property type="molecule type" value="Genomic_DNA"/>
</dbReference>
<comment type="caution">
    <text evidence="17">The sequence shown here is derived from an EMBL/GenBank/DDBJ whole genome shotgun (WGS) entry which is preliminary data.</text>
</comment>
<evidence type="ECO:0000256" key="14">
    <source>
        <dbReference type="ARBA" id="ARBA00038036"/>
    </source>
</evidence>
<reference evidence="17 18" key="1">
    <citation type="submission" date="2022-06" db="EMBL/GenBank/DDBJ databases">
        <authorList>
            <person name="Xuan X."/>
        </authorList>
    </citation>
    <scope>NUCLEOTIDE SEQUENCE [LARGE SCALE GENOMIC DNA]</scope>
    <source>
        <strain evidence="17 18">2V75</strain>
    </source>
</reference>
<accession>A0ABT1B0J6</accession>
<dbReference type="SUPFAM" id="SSF53067">
    <property type="entry name" value="Actin-like ATPase domain"/>
    <property type="match status" value="2"/>
</dbReference>
<organism evidence="17 18">
    <name type="scientific">Robiginitalea marina</name>
    <dbReference type="NCBI Taxonomy" id="2954105"/>
    <lineage>
        <taxon>Bacteria</taxon>
        <taxon>Pseudomonadati</taxon>
        <taxon>Bacteroidota</taxon>
        <taxon>Flavobacteriia</taxon>
        <taxon>Flavobacteriales</taxon>
        <taxon>Flavobacteriaceae</taxon>
        <taxon>Robiginitalea</taxon>
    </lineage>
</organism>
<dbReference type="HAMAP" id="MF_01274">
    <property type="entry name" value="Pantothen_kinase_3"/>
    <property type="match status" value="1"/>
</dbReference>
<comment type="function">
    <text evidence="16">Catalyzes the phosphorylation of pantothenate (Pan), the first step in CoA biosynthesis.</text>
</comment>
<evidence type="ECO:0000256" key="5">
    <source>
        <dbReference type="ARBA" id="ARBA00011738"/>
    </source>
</evidence>
<dbReference type="PANTHER" id="PTHR34265">
    <property type="entry name" value="TYPE III PANTOTHENATE KINASE"/>
    <property type="match status" value="1"/>
</dbReference>
<dbReference type="GO" id="GO:0004594">
    <property type="term" value="F:pantothenate kinase activity"/>
    <property type="evidence" value="ECO:0007669"/>
    <property type="project" value="UniProtKB-EC"/>
</dbReference>
<feature type="binding site" evidence="16">
    <location>
        <position position="117"/>
    </location>
    <ligand>
        <name>K(+)</name>
        <dbReference type="ChEBI" id="CHEBI:29103"/>
    </ligand>
</feature>
<keyword evidence="10 16" id="KW-0418">Kinase</keyword>
<evidence type="ECO:0000256" key="16">
    <source>
        <dbReference type="HAMAP-Rule" id="MF_01274"/>
    </source>
</evidence>
<evidence type="ECO:0000313" key="17">
    <source>
        <dbReference type="EMBL" id="MCO5725694.1"/>
    </source>
</evidence>
<feature type="active site" description="Proton acceptor" evidence="16">
    <location>
        <position position="96"/>
    </location>
</feature>
<comment type="pathway">
    <text evidence="4 16">Cofactor biosynthesis; coenzyme A biosynthesis; CoA from (R)-pantothenate: step 1/5.</text>
</comment>
<dbReference type="NCBIfam" id="TIGR00671">
    <property type="entry name" value="baf"/>
    <property type="match status" value="1"/>
</dbReference>
<keyword evidence="11 16" id="KW-0067">ATP-binding</keyword>
<dbReference type="InterPro" id="IPR004619">
    <property type="entry name" value="Type_III_PanK"/>
</dbReference>
<name>A0ABT1B0J6_9FLAO</name>
<evidence type="ECO:0000313" key="18">
    <source>
        <dbReference type="Proteomes" id="UP001206312"/>
    </source>
</evidence>
<comment type="cofactor">
    <cofactor evidence="2">
        <name>K(+)</name>
        <dbReference type="ChEBI" id="CHEBI:29103"/>
    </cofactor>
</comment>
<feature type="binding site" evidence="16">
    <location>
        <position position="172"/>
    </location>
    <ligand>
        <name>substrate</name>
    </ligand>
</feature>
<evidence type="ECO:0000256" key="13">
    <source>
        <dbReference type="ARBA" id="ARBA00022993"/>
    </source>
</evidence>
<feature type="binding site" evidence="16">
    <location>
        <begin position="94"/>
        <end position="97"/>
    </location>
    <ligand>
        <name>substrate</name>
    </ligand>
</feature>
<keyword evidence="13 16" id="KW-0173">Coenzyme A biosynthesis</keyword>
<gene>
    <name evidence="16" type="primary">coaX</name>
    <name evidence="17" type="ORF">NG653_12575</name>
</gene>
<proteinExistence type="inferred from homology"/>
<evidence type="ECO:0000256" key="1">
    <source>
        <dbReference type="ARBA" id="ARBA00001206"/>
    </source>
</evidence>
<keyword evidence="9 16" id="KW-0547">Nucleotide-binding</keyword>
<evidence type="ECO:0000256" key="11">
    <source>
        <dbReference type="ARBA" id="ARBA00022840"/>
    </source>
</evidence>
<sequence>MNLVIDAGNTQIKFAVFRRNRLLHVESSLEAGFADHIKAVFQQYPGISTAIISSVSKLDARAADVVSVFCKTYVLSPRSKIPFKNSYATPQTLGPDRLALATAAFYHNPKGNTLVIDAGTCITYDMVNDRGEYLGGAISPGLYMRYNALHEFTDRLPLLTPENILDFIGNATESSIHSGVVNGITLEIDGVIDQYKSRFPDLTVILTGGDAQFLSRRLKNSIFAHSNFLLEGLNQLLEYNKS</sequence>
<evidence type="ECO:0000256" key="2">
    <source>
        <dbReference type="ARBA" id="ARBA00001958"/>
    </source>
</evidence>
<keyword evidence="16" id="KW-0479">Metal-binding</keyword>
<dbReference type="NCBIfam" id="NF009853">
    <property type="entry name" value="PRK13320.1-5"/>
    <property type="match status" value="1"/>
</dbReference>
<dbReference type="EC" id="2.7.1.33" evidence="6 16"/>
<dbReference type="PANTHER" id="PTHR34265:SF1">
    <property type="entry name" value="TYPE III PANTOTHENATE KINASE"/>
    <property type="match status" value="1"/>
</dbReference>
<evidence type="ECO:0000256" key="15">
    <source>
        <dbReference type="ARBA" id="ARBA00040883"/>
    </source>
</evidence>
<evidence type="ECO:0000256" key="3">
    <source>
        <dbReference type="ARBA" id="ARBA00004496"/>
    </source>
</evidence>
<keyword evidence="8 16" id="KW-0808">Transferase</keyword>
<comment type="subunit">
    <text evidence="5 16">Homodimer.</text>
</comment>
<feature type="binding site" evidence="16">
    <location>
        <position position="87"/>
    </location>
    <ligand>
        <name>substrate</name>
    </ligand>
</feature>
<evidence type="ECO:0000256" key="8">
    <source>
        <dbReference type="ARBA" id="ARBA00022679"/>
    </source>
</evidence>
<comment type="subcellular location">
    <subcellularLocation>
        <location evidence="3 16">Cytoplasm</location>
    </subcellularLocation>
</comment>
<evidence type="ECO:0000256" key="4">
    <source>
        <dbReference type="ARBA" id="ARBA00005225"/>
    </source>
</evidence>
<evidence type="ECO:0000256" key="10">
    <source>
        <dbReference type="ARBA" id="ARBA00022777"/>
    </source>
</evidence>
<evidence type="ECO:0000256" key="6">
    <source>
        <dbReference type="ARBA" id="ARBA00012102"/>
    </source>
</evidence>
<comment type="cofactor">
    <cofactor evidence="16">
        <name>NH4(+)</name>
        <dbReference type="ChEBI" id="CHEBI:28938"/>
    </cofactor>
    <cofactor evidence="16">
        <name>K(+)</name>
        <dbReference type="ChEBI" id="CHEBI:29103"/>
    </cofactor>
    <text evidence="16">A monovalent cation. Ammonium or potassium.</text>
</comment>
<dbReference type="Pfam" id="PF03309">
    <property type="entry name" value="Pan_kinase"/>
    <property type="match status" value="1"/>
</dbReference>
<keyword evidence="18" id="KW-1185">Reference proteome</keyword>
<evidence type="ECO:0000256" key="7">
    <source>
        <dbReference type="ARBA" id="ARBA00022490"/>
    </source>
</evidence>
<dbReference type="InterPro" id="IPR043129">
    <property type="entry name" value="ATPase_NBD"/>
</dbReference>
<comment type="catalytic activity">
    <reaction evidence="1 16">
        <text>(R)-pantothenate + ATP = (R)-4'-phosphopantothenate + ADP + H(+)</text>
        <dbReference type="Rhea" id="RHEA:16373"/>
        <dbReference type="ChEBI" id="CHEBI:10986"/>
        <dbReference type="ChEBI" id="CHEBI:15378"/>
        <dbReference type="ChEBI" id="CHEBI:29032"/>
        <dbReference type="ChEBI" id="CHEBI:30616"/>
        <dbReference type="ChEBI" id="CHEBI:456216"/>
        <dbReference type="EC" id="2.7.1.33"/>
    </reaction>
</comment>
<keyword evidence="7 16" id="KW-0963">Cytoplasm</keyword>
<dbReference type="Gene3D" id="3.30.420.40">
    <property type="match status" value="2"/>
</dbReference>
<keyword evidence="12 16" id="KW-0630">Potassium</keyword>
<comment type="similarity">
    <text evidence="14 16">Belongs to the type III pantothenate kinase family.</text>
</comment>